<evidence type="ECO:0000256" key="2">
    <source>
        <dbReference type="ARBA" id="ARBA00023015"/>
    </source>
</evidence>
<feature type="domain" description="RNA polymerase sigma factor 70 region 4 type 2" evidence="6">
    <location>
        <begin position="119"/>
        <end position="170"/>
    </location>
</feature>
<dbReference type="InterPro" id="IPR013325">
    <property type="entry name" value="RNA_pol_sigma_r2"/>
</dbReference>
<dbReference type="PANTHER" id="PTHR43133">
    <property type="entry name" value="RNA POLYMERASE ECF-TYPE SIGMA FACTO"/>
    <property type="match status" value="1"/>
</dbReference>
<keyword evidence="8" id="KW-1185">Reference proteome</keyword>
<name>A0ABS1QXR1_9SPHI</name>
<keyword evidence="4" id="KW-0804">Transcription</keyword>
<comment type="similarity">
    <text evidence="1">Belongs to the sigma-70 factor family. ECF subfamily.</text>
</comment>
<dbReference type="Gene3D" id="1.10.10.10">
    <property type="entry name" value="Winged helix-like DNA-binding domain superfamily/Winged helix DNA-binding domain"/>
    <property type="match status" value="1"/>
</dbReference>
<evidence type="ECO:0000259" key="6">
    <source>
        <dbReference type="Pfam" id="PF08281"/>
    </source>
</evidence>
<dbReference type="RefSeq" id="WP_202101031.1">
    <property type="nucleotide sequence ID" value="NZ_JAERTY010000001.1"/>
</dbReference>
<dbReference type="Pfam" id="PF04542">
    <property type="entry name" value="Sigma70_r2"/>
    <property type="match status" value="1"/>
</dbReference>
<evidence type="ECO:0000256" key="1">
    <source>
        <dbReference type="ARBA" id="ARBA00010641"/>
    </source>
</evidence>
<gene>
    <name evidence="7" type="ORF">JKG61_00450</name>
</gene>
<dbReference type="InterPro" id="IPR007627">
    <property type="entry name" value="RNA_pol_sigma70_r2"/>
</dbReference>
<proteinExistence type="inferred from homology"/>
<evidence type="ECO:0000256" key="4">
    <source>
        <dbReference type="ARBA" id="ARBA00023163"/>
    </source>
</evidence>
<sequence>MIISETSLLAALKLQDKESLEILFKQLYRPLVMFAAQFLDTVQEAEDVVQEVFVKLWENKTFHQIHSRLYAYLYRSVKNACIDRIRQRGGVRFELITEDEEISNEEPIDEEQWNLYISRIYAEIDKLPARTQEIFRAVILEQKKYKEVASQLGVSVNTIKTTLSRAFSKLRERFKDDDASLYLLILMMERLVK</sequence>
<dbReference type="NCBIfam" id="TIGR02937">
    <property type="entry name" value="sigma70-ECF"/>
    <property type="match status" value="1"/>
</dbReference>
<dbReference type="SUPFAM" id="SSF88659">
    <property type="entry name" value="Sigma3 and sigma4 domains of RNA polymerase sigma factors"/>
    <property type="match status" value="1"/>
</dbReference>
<evidence type="ECO:0000259" key="5">
    <source>
        <dbReference type="Pfam" id="PF04542"/>
    </source>
</evidence>
<dbReference type="Gene3D" id="1.10.1740.10">
    <property type="match status" value="1"/>
</dbReference>
<accession>A0ABS1QXR1</accession>
<reference evidence="7 8" key="1">
    <citation type="submission" date="2021-01" db="EMBL/GenBank/DDBJ databases">
        <title>C459-1 draft genome sequence.</title>
        <authorList>
            <person name="Zhang X.-F."/>
        </authorList>
    </citation>
    <scope>NUCLEOTIDE SEQUENCE [LARGE SCALE GENOMIC DNA]</scope>
    <source>
        <strain evidence="8">C459-1</strain>
    </source>
</reference>
<dbReference type="InterPro" id="IPR013324">
    <property type="entry name" value="RNA_pol_sigma_r3/r4-like"/>
</dbReference>
<dbReference type="InterPro" id="IPR014284">
    <property type="entry name" value="RNA_pol_sigma-70_dom"/>
</dbReference>
<protein>
    <submittedName>
        <fullName evidence="7">Sigma-70 family RNA polymerase sigma factor</fullName>
    </submittedName>
</protein>
<keyword evidence="3" id="KW-0731">Sigma factor</keyword>
<comment type="caution">
    <text evidence="7">The sequence shown here is derived from an EMBL/GenBank/DDBJ whole genome shotgun (WGS) entry which is preliminary data.</text>
</comment>
<feature type="domain" description="RNA polymerase sigma-70 region 2" evidence="5">
    <location>
        <begin position="23"/>
        <end position="89"/>
    </location>
</feature>
<keyword evidence="2" id="KW-0805">Transcription regulation</keyword>
<dbReference type="Pfam" id="PF08281">
    <property type="entry name" value="Sigma70_r4_2"/>
    <property type="match status" value="1"/>
</dbReference>
<dbReference type="EMBL" id="JAERTY010000001">
    <property type="protein sequence ID" value="MBL1407210.1"/>
    <property type="molecule type" value="Genomic_DNA"/>
</dbReference>
<dbReference type="InterPro" id="IPR039425">
    <property type="entry name" value="RNA_pol_sigma-70-like"/>
</dbReference>
<evidence type="ECO:0000313" key="7">
    <source>
        <dbReference type="EMBL" id="MBL1407210.1"/>
    </source>
</evidence>
<dbReference type="PANTHER" id="PTHR43133:SF46">
    <property type="entry name" value="RNA POLYMERASE SIGMA-70 FACTOR ECF SUBFAMILY"/>
    <property type="match status" value="1"/>
</dbReference>
<evidence type="ECO:0000313" key="8">
    <source>
        <dbReference type="Proteomes" id="UP000625283"/>
    </source>
</evidence>
<dbReference type="InterPro" id="IPR013249">
    <property type="entry name" value="RNA_pol_sigma70_r4_t2"/>
</dbReference>
<dbReference type="CDD" id="cd06171">
    <property type="entry name" value="Sigma70_r4"/>
    <property type="match status" value="1"/>
</dbReference>
<dbReference type="Proteomes" id="UP000625283">
    <property type="component" value="Unassembled WGS sequence"/>
</dbReference>
<dbReference type="InterPro" id="IPR036388">
    <property type="entry name" value="WH-like_DNA-bd_sf"/>
</dbReference>
<dbReference type="SUPFAM" id="SSF88946">
    <property type="entry name" value="Sigma2 domain of RNA polymerase sigma factors"/>
    <property type="match status" value="1"/>
</dbReference>
<evidence type="ECO:0000256" key="3">
    <source>
        <dbReference type="ARBA" id="ARBA00023082"/>
    </source>
</evidence>
<organism evidence="7 8">
    <name type="scientific">Sphingobacterium faecale</name>
    <dbReference type="NCBI Taxonomy" id="2803775"/>
    <lineage>
        <taxon>Bacteria</taxon>
        <taxon>Pseudomonadati</taxon>
        <taxon>Bacteroidota</taxon>
        <taxon>Sphingobacteriia</taxon>
        <taxon>Sphingobacteriales</taxon>
        <taxon>Sphingobacteriaceae</taxon>
        <taxon>Sphingobacterium</taxon>
    </lineage>
</organism>